<sequence>MTQPELAPCVDIIIPTYNRAHMVVTAVRAALEQSWWNRRVTVIDDASNDDTRAALMPFFDRADFNYIRLARNVGTAQAKNAGLLLTDGPAVTFHDSDDIPHRDKLLHQVRVLTRQDIGADACLNWQLIGRQADTRLQVGVALVHHELILPDGQRVAIRRDLSLLDDVFPNLQMGARVPGEWTHINSGLFHTDVLRRNGGFDDIIEEDRELRNRLMLNGEIMWVIPELLLTKIETPDSLTQSAASDYDSDRRRADRQRVWAKVRGWRATGTIPPVQIDLPGLALAEVTNPAQLARRDIPTTQATHQSITRLLAEFAQGPALVSPPLSAPQKAAVCT</sequence>
<keyword evidence="3" id="KW-1185">Reference proteome</keyword>
<dbReference type="EMBL" id="QWJJ01000014">
    <property type="protein sequence ID" value="RII37816.1"/>
    <property type="molecule type" value="Genomic_DNA"/>
</dbReference>
<dbReference type="RefSeq" id="WP_119400009.1">
    <property type="nucleotide sequence ID" value="NZ_QWJJ01000014.1"/>
</dbReference>
<dbReference type="SUPFAM" id="SSF53448">
    <property type="entry name" value="Nucleotide-diphospho-sugar transferases"/>
    <property type="match status" value="1"/>
</dbReference>
<dbReference type="PANTHER" id="PTHR43685:SF11">
    <property type="entry name" value="GLYCOSYLTRANSFERASE TAGX-RELATED"/>
    <property type="match status" value="1"/>
</dbReference>
<comment type="caution">
    <text evidence="2">The sequence shown here is derived from an EMBL/GenBank/DDBJ whole genome shotgun (WGS) entry which is preliminary data.</text>
</comment>
<dbReference type="InterPro" id="IPR029044">
    <property type="entry name" value="Nucleotide-diphossugar_trans"/>
</dbReference>
<proteinExistence type="predicted"/>
<dbReference type="InterPro" id="IPR001173">
    <property type="entry name" value="Glyco_trans_2-like"/>
</dbReference>
<gene>
    <name evidence="2" type="ORF">DL237_15580</name>
</gene>
<dbReference type="CDD" id="cd00761">
    <property type="entry name" value="Glyco_tranf_GTA_type"/>
    <property type="match status" value="1"/>
</dbReference>
<feature type="domain" description="Glycosyltransferase 2-like" evidence="1">
    <location>
        <begin position="12"/>
        <end position="114"/>
    </location>
</feature>
<dbReference type="Pfam" id="PF00535">
    <property type="entry name" value="Glycos_transf_2"/>
    <property type="match status" value="1"/>
</dbReference>
<dbReference type="Proteomes" id="UP000265848">
    <property type="component" value="Unassembled WGS sequence"/>
</dbReference>
<reference evidence="2 3" key="1">
    <citation type="submission" date="2018-08" db="EMBL/GenBank/DDBJ databases">
        <title>Pseudooceanicola sediminis CY03 in the family Rhodobacteracea.</title>
        <authorList>
            <person name="Zhang Y.-J."/>
        </authorList>
    </citation>
    <scope>NUCLEOTIDE SEQUENCE [LARGE SCALE GENOMIC DNA]</scope>
    <source>
        <strain evidence="2 3">CY03</strain>
    </source>
</reference>
<protein>
    <submittedName>
        <fullName evidence="2">Glycosyltransferase family 2 protein</fullName>
    </submittedName>
</protein>
<dbReference type="GO" id="GO:0016740">
    <property type="term" value="F:transferase activity"/>
    <property type="evidence" value="ECO:0007669"/>
    <property type="project" value="UniProtKB-KW"/>
</dbReference>
<organism evidence="2 3">
    <name type="scientific">Pseudooceanicola sediminis</name>
    <dbReference type="NCBI Taxonomy" id="2211117"/>
    <lineage>
        <taxon>Bacteria</taxon>
        <taxon>Pseudomonadati</taxon>
        <taxon>Pseudomonadota</taxon>
        <taxon>Alphaproteobacteria</taxon>
        <taxon>Rhodobacterales</taxon>
        <taxon>Paracoccaceae</taxon>
        <taxon>Pseudooceanicola</taxon>
    </lineage>
</organism>
<dbReference type="PANTHER" id="PTHR43685">
    <property type="entry name" value="GLYCOSYLTRANSFERASE"/>
    <property type="match status" value="1"/>
</dbReference>
<accession>A0A399J4L9</accession>
<name>A0A399J4L9_9RHOB</name>
<evidence type="ECO:0000313" key="3">
    <source>
        <dbReference type="Proteomes" id="UP000265848"/>
    </source>
</evidence>
<dbReference type="OrthoDB" id="5291101at2"/>
<evidence type="ECO:0000313" key="2">
    <source>
        <dbReference type="EMBL" id="RII37816.1"/>
    </source>
</evidence>
<keyword evidence="2" id="KW-0808">Transferase</keyword>
<dbReference type="Gene3D" id="3.90.550.10">
    <property type="entry name" value="Spore Coat Polysaccharide Biosynthesis Protein SpsA, Chain A"/>
    <property type="match status" value="1"/>
</dbReference>
<evidence type="ECO:0000259" key="1">
    <source>
        <dbReference type="Pfam" id="PF00535"/>
    </source>
</evidence>
<dbReference type="InterPro" id="IPR050834">
    <property type="entry name" value="Glycosyltransf_2"/>
</dbReference>
<dbReference type="AlphaFoldDB" id="A0A399J4L9"/>